<accession>K5CQE6</accession>
<proteinExistence type="predicted"/>
<comment type="caution">
    <text evidence="1">The sequence shown here is derived from an EMBL/GenBank/DDBJ whole genome shotgun (WGS) entry which is preliminary data.</text>
</comment>
<protein>
    <submittedName>
        <fullName evidence="1">Uncharacterized protein</fullName>
    </submittedName>
</protein>
<dbReference type="HOGENOM" id="CLU_084754_0_0_10"/>
<name>K5CQE6_9BACE</name>
<evidence type="ECO:0000313" key="1">
    <source>
        <dbReference type="EMBL" id="EKJ91625.1"/>
    </source>
</evidence>
<reference evidence="1 2" key="1">
    <citation type="submission" date="2012-02" db="EMBL/GenBank/DDBJ databases">
        <title>The Genome Sequence of Bacteroides finegoldii CL09T03C10.</title>
        <authorList>
            <consortium name="The Broad Institute Genome Sequencing Platform"/>
            <person name="Earl A."/>
            <person name="Ward D."/>
            <person name="Feldgarden M."/>
            <person name="Gevers D."/>
            <person name="Zitomersky N.L."/>
            <person name="Coyne M.J."/>
            <person name="Comstock L.E."/>
            <person name="Young S.K."/>
            <person name="Zeng Q."/>
            <person name="Gargeya S."/>
            <person name="Fitzgerald M."/>
            <person name="Haas B."/>
            <person name="Abouelleil A."/>
            <person name="Alvarado L."/>
            <person name="Arachchi H.M."/>
            <person name="Berlin A."/>
            <person name="Chapman S.B."/>
            <person name="Gearin G."/>
            <person name="Goldberg J."/>
            <person name="Griggs A."/>
            <person name="Gujja S."/>
            <person name="Hansen M."/>
            <person name="Heiman D."/>
            <person name="Howarth C."/>
            <person name="Larimer J."/>
            <person name="Lui A."/>
            <person name="MacDonald P.J.P."/>
            <person name="McCowen C."/>
            <person name="Montmayeur A."/>
            <person name="Murphy C."/>
            <person name="Neiman D."/>
            <person name="Pearson M."/>
            <person name="Priest M."/>
            <person name="Roberts A."/>
            <person name="Saif S."/>
            <person name="Shea T."/>
            <person name="Sisk P."/>
            <person name="Stolte C."/>
            <person name="Sykes S."/>
            <person name="Wortman J."/>
            <person name="Nusbaum C."/>
            <person name="Birren B."/>
        </authorList>
    </citation>
    <scope>NUCLEOTIDE SEQUENCE [LARGE SCALE GENOMIC DNA]</scope>
    <source>
        <strain evidence="1 2">CL09T03C10</strain>
    </source>
</reference>
<dbReference type="AlphaFoldDB" id="K5CQE6"/>
<organism evidence="1 2">
    <name type="scientific">Bacteroides finegoldii CL09T03C10</name>
    <dbReference type="NCBI Taxonomy" id="997888"/>
    <lineage>
        <taxon>Bacteria</taxon>
        <taxon>Pseudomonadati</taxon>
        <taxon>Bacteroidota</taxon>
        <taxon>Bacteroidia</taxon>
        <taxon>Bacteroidales</taxon>
        <taxon>Bacteroidaceae</taxon>
        <taxon>Bacteroides</taxon>
    </lineage>
</organism>
<evidence type="ECO:0000313" key="2">
    <source>
        <dbReference type="Proteomes" id="UP000007995"/>
    </source>
</evidence>
<dbReference type="RefSeq" id="WP_007759167.1">
    <property type="nucleotide sequence ID" value="NZ_AKBZ01000001.1"/>
</dbReference>
<sequence>MDCILNELSLNAQYDDIDDFSTYGVKPLSDVLRDVYSLGIGLLYKKSDFYNRRVTSSETFHDIIFSPVAKVNDYMRQMKSQLAKLRNGPYWDEEIRHDTDKSYFIVREDADDLEVTMTSVAEAQARQACLISFTKSDFLFDKLFIKIQEDGILDSVFNVWNGNQLREALFISGQISMELYFKDKFRGKLSFDGLDSRNGFNLLSKENVEMFISGFEKFEKLSWPEIVKDEGFDYKEFSKNRRTSPYFSNEIWQLKVYKFRIDRKIRCFGNTIDGVFHVLRFDLNHELSDLG</sequence>
<gene>
    <name evidence="1" type="ORF">HMPREF1057_00460</name>
</gene>
<dbReference type="Proteomes" id="UP000007995">
    <property type="component" value="Unassembled WGS sequence"/>
</dbReference>
<dbReference type="OrthoDB" id="2991407at2"/>
<dbReference type="EMBL" id="AGXW01000002">
    <property type="protein sequence ID" value="EKJ91625.1"/>
    <property type="molecule type" value="Genomic_DNA"/>
</dbReference>